<keyword evidence="1" id="KW-0472">Membrane</keyword>
<comment type="caution">
    <text evidence="2">The sequence shown here is derived from an EMBL/GenBank/DDBJ whole genome shotgun (WGS) entry which is preliminary data.</text>
</comment>
<feature type="transmembrane region" description="Helical" evidence="1">
    <location>
        <begin position="62"/>
        <end position="86"/>
    </location>
</feature>
<evidence type="ECO:0008006" key="4">
    <source>
        <dbReference type="Google" id="ProtNLM"/>
    </source>
</evidence>
<dbReference type="Proteomes" id="UP001597180">
    <property type="component" value="Unassembled WGS sequence"/>
</dbReference>
<sequence length="96" mass="10462">MKQKYCPHCSEPCSVYEFTCVHCGEELAENGYFIDSLTYWDVQKPAHPARILLSLTLVSASAIAASLLHLPVVFYAGLAAAALYYTTAKSASAESR</sequence>
<protein>
    <recommendedName>
        <fullName evidence="4">Zinc ribbon domain-containing protein</fullName>
    </recommendedName>
</protein>
<evidence type="ECO:0000313" key="2">
    <source>
        <dbReference type="EMBL" id="MFD1221079.1"/>
    </source>
</evidence>
<gene>
    <name evidence="2" type="ORF">ACFQ4B_13215</name>
</gene>
<evidence type="ECO:0000313" key="3">
    <source>
        <dbReference type="Proteomes" id="UP001597180"/>
    </source>
</evidence>
<name>A0ABW3ULA8_9BACL</name>
<accession>A0ABW3ULA8</accession>
<dbReference type="RefSeq" id="WP_079913667.1">
    <property type="nucleotide sequence ID" value="NZ_BAABJG010000029.1"/>
</dbReference>
<organism evidence="2 3">
    <name type="scientific">Paenibacillus vulneris</name>
    <dbReference type="NCBI Taxonomy" id="1133364"/>
    <lineage>
        <taxon>Bacteria</taxon>
        <taxon>Bacillati</taxon>
        <taxon>Bacillota</taxon>
        <taxon>Bacilli</taxon>
        <taxon>Bacillales</taxon>
        <taxon>Paenibacillaceae</taxon>
        <taxon>Paenibacillus</taxon>
    </lineage>
</organism>
<dbReference type="EMBL" id="JBHTLU010000014">
    <property type="protein sequence ID" value="MFD1221079.1"/>
    <property type="molecule type" value="Genomic_DNA"/>
</dbReference>
<reference evidence="3" key="1">
    <citation type="journal article" date="2019" name="Int. J. Syst. Evol. Microbiol.">
        <title>The Global Catalogue of Microorganisms (GCM) 10K type strain sequencing project: providing services to taxonomists for standard genome sequencing and annotation.</title>
        <authorList>
            <consortium name="The Broad Institute Genomics Platform"/>
            <consortium name="The Broad Institute Genome Sequencing Center for Infectious Disease"/>
            <person name="Wu L."/>
            <person name="Ma J."/>
        </authorList>
    </citation>
    <scope>NUCLEOTIDE SEQUENCE [LARGE SCALE GENOMIC DNA]</scope>
    <source>
        <strain evidence="3">CCUG 53270</strain>
    </source>
</reference>
<evidence type="ECO:0000256" key="1">
    <source>
        <dbReference type="SAM" id="Phobius"/>
    </source>
</evidence>
<keyword evidence="1" id="KW-1133">Transmembrane helix</keyword>
<keyword evidence="1" id="KW-0812">Transmembrane</keyword>
<keyword evidence="3" id="KW-1185">Reference proteome</keyword>
<proteinExistence type="predicted"/>